<evidence type="ECO:0000259" key="1">
    <source>
        <dbReference type="PROSITE" id="PS51186"/>
    </source>
</evidence>
<dbReference type="InterPro" id="IPR016181">
    <property type="entry name" value="Acyl_CoA_acyltransferase"/>
</dbReference>
<dbReference type="Gene3D" id="3.40.50.11190">
    <property type="match status" value="1"/>
</dbReference>
<evidence type="ECO:0000313" key="3">
    <source>
        <dbReference type="Proteomes" id="UP000651977"/>
    </source>
</evidence>
<comment type="caution">
    <text evidence="2">The sequence shown here is derived from an EMBL/GenBank/DDBJ whole genome shotgun (WGS) entry which is preliminary data.</text>
</comment>
<accession>A0ABQ1I4Y5</accession>
<dbReference type="InterPro" id="IPR007235">
    <property type="entry name" value="Glyco_trans_28_C"/>
</dbReference>
<sequence length="494" mass="55673">MRCLCLAKCLAERGHQILFICNPLPLSLKQQLAAYSLPLCELAEAKLPIQQHAPQTWLGRSQDQDAQLTIQALAHHSSESWDWLIVDHYAIDQRWQSLLQKQVKDILVIDDLANRQHHCSMLIDQGLKRKLSDYQPLLAPPSSTLLGLDYCLLREEFQHAKQQLRRKPPNQKLKLLINMGGADLGNMSLKILHLLEQSRFAASLSLTIITGAAYPYQEQLQQQLLHSPIPSQYFHDVSNMAQHLLAADIAIGACGGAAWERVALQLPSLCLVLAENQQANARALQDIKVAQALEELELSTPHALDKAISQLLTDYASITASCEKLIDLNGSSRIAVAMESQQINQQRHAYLKLASPSDSETLLRWQQHPNTRKFALNPATPVPDEHHAWFKQALSNPAEHIFIIRVNNQDVGCVRTSQMARFGHYLVSIYIAPEHYQQGFASMALTQIRQLLPQAFFHATILPVNIPSKKLFQSQAYIQVNQQSWLQPPRPIHD</sequence>
<dbReference type="NCBIfam" id="TIGR03590">
    <property type="entry name" value="PseG"/>
    <property type="match status" value="1"/>
</dbReference>
<keyword evidence="3" id="KW-1185">Reference proteome</keyword>
<dbReference type="SUPFAM" id="SSF53756">
    <property type="entry name" value="UDP-Glycosyltransferase/glycogen phosphorylase"/>
    <property type="match status" value="1"/>
</dbReference>
<dbReference type="SUPFAM" id="SSF55729">
    <property type="entry name" value="Acyl-CoA N-acyltransferases (Nat)"/>
    <property type="match status" value="1"/>
</dbReference>
<name>A0ABQ1I4Y5_9ALTE</name>
<dbReference type="Pfam" id="PF04101">
    <property type="entry name" value="Glyco_tran_28_C"/>
    <property type="match status" value="1"/>
</dbReference>
<organism evidence="2 3">
    <name type="scientific">Agarivorans gilvus</name>
    <dbReference type="NCBI Taxonomy" id="680279"/>
    <lineage>
        <taxon>Bacteria</taxon>
        <taxon>Pseudomonadati</taxon>
        <taxon>Pseudomonadota</taxon>
        <taxon>Gammaproteobacteria</taxon>
        <taxon>Alteromonadales</taxon>
        <taxon>Alteromonadaceae</taxon>
        <taxon>Agarivorans</taxon>
    </lineage>
</organism>
<feature type="domain" description="N-acetyltransferase" evidence="1">
    <location>
        <begin position="349"/>
        <end position="491"/>
    </location>
</feature>
<dbReference type="CDD" id="cd04301">
    <property type="entry name" value="NAT_SF"/>
    <property type="match status" value="1"/>
</dbReference>
<proteinExistence type="predicted"/>
<dbReference type="EMBL" id="BMDY01000014">
    <property type="protein sequence ID" value="GGB10473.1"/>
    <property type="molecule type" value="Genomic_DNA"/>
</dbReference>
<reference evidence="3" key="1">
    <citation type="journal article" date="2019" name="Int. J. Syst. Evol. Microbiol.">
        <title>The Global Catalogue of Microorganisms (GCM) 10K type strain sequencing project: providing services to taxonomists for standard genome sequencing and annotation.</title>
        <authorList>
            <consortium name="The Broad Institute Genomics Platform"/>
            <consortium name="The Broad Institute Genome Sequencing Center for Infectious Disease"/>
            <person name="Wu L."/>
            <person name="Ma J."/>
        </authorList>
    </citation>
    <scope>NUCLEOTIDE SEQUENCE [LARGE SCALE GENOMIC DNA]</scope>
    <source>
        <strain evidence="3">CGMCC 1.10131</strain>
    </source>
</reference>
<dbReference type="PROSITE" id="PS51186">
    <property type="entry name" value="GNAT"/>
    <property type="match status" value="1"/>
</dbReference>
<dbReference type="GO" id="GO:0016787">
    <property type="term" value="F:hydrolase activity"/>
    <property type="evidence" value="ECO:0007669"/>
    <property type="project" value="UniProtKB-KW"/>
</dbReference>
<protein>
    <submittedName>
        <fullName evidence="2">UDP-2,4-diacetamido-2,4, 6-trideoxy-beta-L-altropyranose hydrolase</fullName>
    </submittedName>
</protein>
<dbReference type="Gene3D" id="3.40.50.2000">
    <property type="entry name" value="Glycogen Phosphorylase B"/>
    <property type="match status" value="1"/>
</dbReference>
<evidence type="ECO:0000313" key="2">
    <source>
        <dbReference type="EMBL" id="GGB10473.1"/>
    </source>
</evidence>
<dbReference type="InterPro" id="IPR000182">
    <property type="entry name" value="GNAT_dom"/>
</dbReference>
<gene>
    <name evidence="2" type="ORF">GCM10007414_24810</name>
</gene>
<dbReference type="Pfam" id="PF13302">
    <property type="entry name" value="Acetyltransf_3"/>
    <property type="match status" value="1"/>
</dbReference>
<dbReference type="Gene3D" id="3.40.630.30">
    <property type="match status" value="1"/>
</dbReference>
<dbReference type="InterPro" id="IPR020023">
    <property type="entry name" value="PseG"/>
</dbReference>
<keyword evidence="2" id="KW-0378">Hydrolase</keyword>
<dbReference type="Proteomes" id="UP000651977">
    <property type="component" value="Unassembled WGS sequence"/>
</dbReference>